<name>A0AAD6X390_9AGAR</name>
<feature type="compositionally biased region" description="Low complexity" evidence="1">
    <location>
        <begin position="155"/>
        <end position="178"/>
    </location>
</feature>
<comment type="caution">
    <text evidence="2">The sequence shown here is derived from an EMBL/GenBank/DDBJ whole genome shotgun (WGS) entry which is preliminary data.</text>
</comment>
<feature type="compositionally biased region" description="Low complexity" evidence="1">
    <location>
        <begin position="260"/>
        <end position="271"/>
    </location>
</feature>
<sequence length="763" mass="80753">MDDAESLFGSPPPTPTRGRSLSPALALPSFSENIINFSSSSAQNVGAIALPGSHNFSELAVNPLALSLSHPTPQNGDALRPPAQSSGAFMTQVRPHTPGATPSVAPTHVVSVSAPTKRKTLAARKPKPPKPKAATPRPTPPPIHLPDPSDPLPPNLLRNQPGLLGTAGVVGGVRAAHLPAPNPPTETRIPSPNQGTTSSDPIFVDDEPPRARSSFKRPLHFNGDVAALPPPSNRDIISTLIEQKEIFPLLETILKFIASAQSSQSPSRSNSDAGSRSQTPESGPSKKKRKVRRVPAGAELWDVPFPFPEGEAPPAYQNDWERGRGKSLIADLVTLIKRAAKKAAITNFLDKRNALTEAQRAALGKHYRVDTLFYGSGTEVLADASNASSPAVSSSEPAPPSPPVPSSSGVSIPSDTPSTAFDQLITSLLSASSTEQISWDSGRGLDGLIDTPAPLDTGLFNSWMDIFQAFPFPAEGFTPQTQLEDYHIDPQQTFLNIPESLTATSALDTPSPALSFDFPTDFSQTFPENYNPATLDQLMIDPILLALSTSASNMPAPIDTSMSNFSDSGCPSLAGSPMPSVSSLSSFGPMTPTETRWSGDAGLGVYSPGEEHEHGAVGMRAEARVQPVASTSACVQPPAADVNTVGTSKGKKRDFSSMAGWTDAEKDALNFLEVLSKSKLGQVRPRADEDSQDDVGKDPQDVEFSKLPTLPIVGSLVKADVLARAKQRKEELAAEIVKTRVGLWETTIEGGVLAGVVKYYSTN</sequence>
<keyword evidence="3" id="KW-1185">Reference proteome</keyword>
<protein>
    <submittedName>
        <fullName evidence="2">Uncharacterized protein</fullName>
    </submittedName>
</protein>
<evidence type="ECO:0000313" key="2">
    <source>
        <dbReference type="EMBL" id="KAJ7035047.1"/>
    </source>
</evidence>
<accession>A0AAD6X390</accession>
<feature type="compositionally biased region" description="Low complexity" evidence="1">
    <location>
        <begin position="406"/>
        <end position="415"/>
    </location>
</feature>
<reference evidence="2" key="1">
    <citation type="submission" date="2023-03" db="EMBL/GenBank/DDBJ databases">
        <title>Massive genome expansion in bonnet fungi (Mycena s.s.) driven by repeated elements and novel gene families across ecological guilds.</title>
        <authorList>
            <consortium name="Lawrence Berkeley National Laboratory"/>
            <person name="Harder C.B."/>
            <person name="Miyauchi S."/>
            <person name="Viragh M."/>
            <person name="Kuo A."/>
            <person name="Thoen E."/>
            <person name="Andreopoulos B."/>
            <person name="Lu D."/>
            <person name="Skrede I."/>
            <person name="Drula E."/>
            <person name="Henrissat B."/>
            <person name="Morin E."/>
            <person name="Kohler A."/>
            <person name="Barry K."/>
            <person name="LaButti K."/>
            <person name="Morin E."/>
            <person name="Salamov A."/>
            <person name="Lipzen A."/>
            <person name="Mereny Z."/>
            <person name="Hegedus B."/>
            <person name="Baldrian P."/>
            <person name="Stursova M."/>
            <person name="Weitz H."/>
            <person name="Taylor A."/>
            <person name="Grigoriev I.V."/>
            <person name="Nagy L.G."/>
            <person name="Martin F."/>
            <person name="Kauserud H."/>
        </authorList>
    </citation>
    <scope>NUCLEOTIDE SEQUENCE</scope>
    <source>
        <strain evidence="2">CBHHK200</strain>
    </source>
</reference>
<gene>
    <name evidence="2" type="ORF">C8F04DRAFT_1259405</name>
</gene>
<dbReference type="Proteomes" id="UP001218188">
    <property type="component" value="Unassembled WGS sequence"/>
</dbReference>
<feature type="region of interest" description="Disordered" evidence="1">
    <location>
        <begin position="385"/>
        <end position="415"/>
    </location>
</feature>
<evidence type="ECO:0000256" key="1">
    <source>
        <dbReference type="SAM" id="MobiDB-lite"/>
    </source>
</evidence>
<feature type="region of interest" description="Disordered" evidence="1">
    <location>
        <begin position="1"/>
        <end position="23"/>
    </location>
</feature>
<feature type="compositionally biased region" description="Low complexity" evidence="1">
    <location>
        <begin position="385"/>
        <end position="396"/>
    </location>
</feature>
<feature type="compositionally biased region" description="Pro residues" evidence="1">
    <location>
        <begin position="137"/>
        <end position="154"/>
    </location>
</feature>
<dbReference type="EMBL" id="JARJCM010000053">
    <property type="protein sequence ID" value="KAJ7035047.1"/>
    <property type="molecule type" value="Genomic_DNA"/>
</dbReference>
<proteinExistence type="predicted"/>
<organism evidence="2 3">
    <name type="scientific">Mycena alexandri</name>
    <dbReference type="NCBI Taxonomy" id="1745969"/>
    <lineage>
        <taxon>Eukaryota</taxon>
        <taxon>Fungi</taxon>
        <taxon>Dikarya</taxon>
        <taxon>Basidiomycota</taxon>
        <taxon>Agaricomycotina</taxon>
        <taxon>Agaricomycetes</taxon>
        <taxon>Agaricomycetidae</taxon>
        <taxon>Agaricales</taxon>
        <taxon>Marasmiineae</taxon>
        <taxon>Mycenaceae</taxon>
        <taxon>Mycena</taxon>
    </lineage>
</organism>
<evidence type="ECO:0000313" key="3">
    <source>
        <dbReference type="Proteomes" id="UP001218188"/>
    </source>
</evidence>
<feature type="region of interest" description="Disordered" evidence="1">
    <location>
        <begin position="260"/>
        <end position="294"/>
    </location>
</feature>
<feature type="compositionally biased region" description="Basic residues" evidence="1">
    <location>
        <begin position="116"/>
        <end position="130"/>
    </location>
</feature>
<feature type="region of interest" description="Disordered" evidence="1">
    <location>
        <begin position="71"/>
        <end position="217"/>
    </location>
</feature>
<feature type="compositionally biased region" description="Polar residues" evidence="1">
    <location>
        <begin position="272"/>
        <end position="282"/>
    </location>
</feature>
<feature type="compositionally biased region" description="Polar residues" evidence="1">
    <location>
        <begin position="188"/>
        <end position="200"/>
    </location>
</feature>
<dbReference type="AlphaFoldDB" id="A0AAD6X390"/>